<proteinExistence type="predicted"/>
<dbReference type="Pfam" id="PF07690">
    <property type="entry name" value="MFS_1"/>
    <property type="match status" value="1"/>
</dbReference>
<keyword evidence="3" id="KW-1185">Reference proteome</keyword>
<evidence type="ECO:0000313" key="3">
    <source>
        <dbReference type="Proteomes" id="UP001596504"/>
    </source>
</evidence>
<sequence length="410" mass="40974">MSTTLSCARSATRSAEPAGPGIGVGLVAGVLLLALLQRAPVAGLGAVLPDLGVAPALAAVLTAAPAGCIAVAALAAPVLERRWGSGRVLAGCAGLLVAALGMRVVGGQVGLLVGSLGAYSAIAVAGVVIPAHVRALLAPRRAAALIAGWAAAISAGVGMAGAATPLLAARWGWQEALVIQAVPALLALPLWLRRQPHAPHTEGAAGAVPVIPAQRSRGRGRWHLRLRYNPHSWLLAGFFGLQSLLAVALLSYEPVLLRAAGVEATVAGWMVAVTMATAIVTTMTLGAATTRARHQTAGLVAMTSSAGLGLAGVWLAPTVVLCWVWAVLLGVGISVLGTALALPGLRASDHVGAVRLGAMVQSVGYGLAAAGPATLAFVSTEVGVVFLLGCTVVQLALAPVVGNAETIRPR</sequence>
<dbReference type="InterPro" id="IPR036259">
    <property type="entry name" value="MFS_trans_sf"/>
</dbReference>
<keyword evidence="1" id="KW-0472">Membrane</keyword>
<feature type="transmembrane region" description="Helical" evidence="1">
    <location>
        <begin position="297"/>
        <end position="317"/>
    </location>
</feature>
<dbReference type="PANTHER" id="PTHR23523">
    <property type="match status" value="1"/>
</dbReference>
<dbReference type="EMBL" id="JBHTCJ010000017">
    <property type="protein sequence ID" value="MFC7344544.1"/>
    <property type="molecule type" value="Genomic_DNA"/>
</dbReference>
<dbReference type="PANTHER" id="PTHR23523:SF2">
    <property type="entry name" value="2-NITROIMIDAZOLE TRANSPORTER"/>
    <property type="match status" value="1"/>
</dbReference>
<organism evidence="2 3">
    <name type="scientific">Saccharopolyspora griseoalba</name>
    <dbReference type="NCBI Taxonomy" id="1431848"/>
    <lineage>
        <taxon>Bacteria</taxon>
        <taxon>Bacillati</taxon>
        <taxon>Actinomycetota</taxon>
        <taxon>Actinomycetes</taxon>
        <taxon>Pseudonocardiales</taxon>
        <taxon>Pseudonocardiaceae</taxon>
        <taxon>Saccharopolyspora</taxon>
    </lineage>
</organism>
<feature type="transmembrane region" description="Helical" evidence="1">
    <location>
        <begin position="111"/>
        <end position="131"/>
    </location>
</feature>
<keyword evidence="1" id="KW-0812">Transmembrane</keyword>
<comment type="caution">
    <text evidence="2">The sequence shown here is derived from an EMBL/GenBank/DDBJ whole genome shotgun (WGS) entry which is preliminary data.</text>
</comment>
<feature type="transmembrane region" description="Helical" evidence="1">
    <location>
        <begin position="18"/>
        <end position="36"/>
    </location>
</feature>
<evidence type="ECO:0000313" key="2">
    <source>
        <dbReference type="EMBL" id="MFC7344544.1"/>
    </source>
</evidence>
<reference evidence="3" key="1">
    <citation type="journal article" date="2019" name="Int. J. Syst. Evol. Microbiol.">
        <title>The Global Catalogue of Microorganisms (GCM) 10K type strain sequencing project: providing services to taxonomists for standard genome sequencing and annotation.</title>
        <authorList>
            <consortium name="The Broad Institute Genomics Platform"/>
            <consortium name="The Broad Institute Genome Sequencing Center for Infectious Disease"/>
            <person name="Wu L."/>
            <person name="Ma J."/>
        </authorList>
    </citation>
    <scope>NUCLEOTIDE SEQUENCE [LARGE SCALE GENOMIC DNA]</scope>
    <source>
        <strain evidence="3">WLHS5</strain>
    </source>
</reference>
<dbReference type="RefSeq" id="WP_380672430.1">
    <property type="nucleotide sequence ID" value="NZ_JBHTCJ010000017.1"/>
</dbReference>
<feature type="transmembrane region" description="Helical" evidence="1">
    <location>
        <begin position="88"/>
        <end position="105"/>
    </location>
</feature>
<feature type="transmembrane region" description="Helical" evidence="1">
    <location>
        <begin position="354"/>
        <end position="378"/>
    </location>
</feature>
<feature type="transmembrane region" description="Helical" evidence="1">
    <location>
        <begin position="323"/>
        <end position="342"/>
    </location>
</feature>
<evidence type="ECO:0000256" key="1">
    <source>
        <dbReference type="SAM" id="Phobius"/>
    </source>
</evidence>
<keyword evidence="1" id="KW-1133">Transmembrane helix</keyword>
<feature type="transmembrane region" description="Helical" evidence="1">
    <location>
        <begin position="233"/>
        <end position="252"/>
    </location>
</feature>
<dbReference type="InterPro" id="IPR052524">
    <property type="entry name" value="MFS_Cyanate_Porter"/>
</dbReference>
<gene>
    <name evidence="2" type="ORF">ACFQRI_24320</name>
</gene>
<accession>A0ABW2LRT3</accession>
<feature type="transmembrane region" description="Helical" evidence="1">
    <location>
        <begin position="384"/>
        <end position="404"/>
    </location>
</feature>
<dbReference type="SUPFAM" id="SSF103473">
    <property type="entry name" value="MFS general substrate transporter"/>
    <property type="match status" value="1"/>
</dbReference>
<dbReference type="Gene3D" id="1.20.1250.20">
    <property type="entry name" value="MFS general substrate transporter like domains"/>
    <property type="match status" value="1"/>
</dbReference>
<feature type="transmembrane region" description="Helical" evidence="1">
    <location>
        <begin position="173"/>
        <end position="192"/>
    </location>
</feature>
<dbReference type="Proteomes" id="UP001596504">
    <property type="component" value="Unassembled WGS sequence"/>
</dbReference>
<protein>
    <submittedName>
        <fullName evidence="2">MFS transporter</fullName>
    </submittedName>
</protein>
<feature type="transmembrane region" description="Helical" evidence="1">
    <location>
        <begin position="264"/>
        <end position="285"/>
    </location>
</feature>
<feature type="transmembrane region" description="Helical" evidence="1">
    <location>
        <begin position="143"/>
        <end position="167"/>
    </location>
</feature>
<dbReference type="InterPro" id="IPR011701">
    <property type="entry name" value="MFS"/>
</dbReference>
<feature type="transmembrane region" description="Helical" evidence="1">
    <location>
        <begin position="56"/>
        <end position="76"/>
    </location>
</feature>
<name>A0ABW2LRT3_9PSEU</name>